<feature type="region of interest" description="Disordered" evidence="1">
    <location>
        <begin position="553"/>
        <end position="584"/>
    </location>
</feature>
<keyword evidence="4" id="KW-1185">Reference proteome</keyword>
<gene>
    <name evidence="3" type="ORF">FA09DRAFT_357944</name>
</gene>
<dbReference type="EMBL" id="KZ819283">
    <property type="protein sequence ID" value="PWO01367.1"/>
    <property type="molecule type" value="Genomic_DNA"/>
</dbReference>
<sequence length="605" mass="64811">MSACAAAGGGGARATAARADAGAGPSRSASGTHPPAAASRTAEPVAARRRRPRRLLRASVAALALASAVAPPVFLLPLAASSLVAAAAIPPRATDPWRPDGGAAQQRARSAWRLASDGQWRRRDELDADASLDPDADDIPEELLAHPPVLRQPDDADADEQEPHDRPQASTQTFSAPQSRRKARPSSGAAYLHDLHYTSITPFHAAAVGPAQRTHRSLGLFPRSYAFRQRTSPARGITTSEAAALQGAAPQLAVPADVSHDSLLRHGWSRWQLDDDVRLSVPDDGRRPRRESAVKWAKELWGKPWWRWTPGQGYVYGRFKDLDAYTHGPGIALAQLAPPLHRAKTPRLPLIPNSSKRELAWMVAYFIAVLACVVILLELRAARRTQAKGKSLMRSASHSRRDSRPIQTQQRTKATMLRDFCRAALRRADQGVGGDTKHPRAPLRVRIDGPSQHEALPQLGSSTIELLERGTLSSGAASSAAPSTSPTSGRTPPRAKAKKSASGIFASPPRGGKESPEPDDENVLTIVSDTGMSSSPETQKGWASYDSFATGAALTPRPDLLRRTSDTHAASPRSDSSLRSASGSVMRAFRSRPAFIGAESTLARV</sequence>
<feature type="region of interest" description="Disordered" evidence="1">
    <location>
        <begin position="150"/>
        <end position="187"/>
    </location>
</feature>
<proteinExistence type="predicted"/>
<feature type="region of interest" description="Disordered" evidence="1">
    <location>
        <begin position="388"/>
        <end position="413"/>
    </location>
</feature>
<feature type="compositionally biased region" description="Low complexity" evidence="1">
    <location>
        <begin position="472"/>
        <end position="492"/>
    </location>
</feature>
<feature type="region of interest" description="Disordered" evidence="1">
    <location>
        <begin position="428"/>
        <end position="457"/>
    </location>
</feature>
<keyword evidence="2" id="KW-0472">Membrane</keyword>
<evidence type="ECO:0000256" key="1">
    <source>
        <dbReference type="SAM" id="MobiDB-lite"/>
    </source>
</evidence>
<organism evidence="3 4">
    <name type="scientific">Tilletiopsis washingtonensis</name>
    <dbReference type="NCBI Taxonomy" id="58919"/>
    <lineage>
        <taxon>Eukaryota</taxon>
        <taxon>Fungi</taxon>
        <taxon>Dikarya</taxon>
        <taxon>Basidiomycota</taxon>
        <taxon>Ustilaginomycotina</taxon>
        <taxon>Exobasidiomycetes</taxon>
        <taxon>Entylomatales</taxon>
        <taxon>Entylomatales incertae sedis</taxon>
        <taxon>Tilletiopsis</taxon>
    </lineage>
</organism>
<protein>
    <submittedName>
        <fullName evidence="3">Uncharacterized protein</fullName>
    </submittedName>
</protein>
<dbReference type="GeneID" id="37272432"/>
<keyword evidence="2" id="KW-1133">Transmembrane helix</keyword>
<evidence type="ECO:0000313" key="3">
    <source>
        <dbReference type="EMBL" id="PWO01367.1"/>
    </source>
</evidence>
<evidence type="ECO:0000256" key="2">
    <source>
        <dbReference type="SAM" id="Phobius"/>
    </source>
</evidence>
<feature type="compositionally biased region" description="Low complexity" evidence="1">
    <location>
        <begin position="569"/>
        <end position="584"/>
    </location>
</feature>
<feature type="transmembrane region" description="Helical" evidence="2">
    <location>
        <begin position="58"/>
        <end position="80"/>
    </location>
</feature>
<keyword evidence="2" id="KW-0812">Transmembrane</keyword>
<accession>A0A316ZKM7</accession>
<reference evidence="3 4" key="1">
    <citation type="journal article" date="2018" name="Mol. Biol. Evol.">
        <title>Broad Genomic Sampling Reveals a Smut Pathogenic Ancestry of the Fungal Clade Ustilaginomycotina.</title>
        <authorList>
            <person name="Kijpornyongpan T."/>
            <person name="Mondo S.J."/>
            <person name="Barry K."/>
            <person name="Sandor L."/>
            <person name="Lee J."/>
            <person name="Lipzen A."/>
            <person name="Pangilinan J."/>
            <person name="LaButti K."/>
            <person name="Hainaut M."/>
            <person name="Henrissat B."/>
            <person name="Grigoriev I.V."/>
            <person name="Spatafora J.W."/>
            <person name="Aime M.C."/>
        </authorList>
    </citation>
    <scope>NUCLEOTIDE SEQUENCE [LARGE SCALE GENOMIC DNA]</scope>
    <source>
        <strain evidence="3 4">MCA 4186</strain>
    </source>
</reference>
<dbReference type="OrthoDB" id="3364146at2759"/>
<feature type="transmembrane region" description="Helical" evidence="2">
    <location>
        <begin position="359"/>
        <end position="379"/>
    </location>
</feature>
<feature type="region of interest" description="Disordered" evidence="1">
    <location>
        <begin position="92"/>
        <end position="116"/>
    </location>
</feature>
<name>A0A316ZKM7_9BASI</name>
<evidence type="ECO:0000313" key="4">
    <source>
        <dbReference type="Proteomes" id="UP000245946"/>
    </source>
</evidence>
<feature type="region of interest" description="Disordered" evidence="1">
    <location>
        <begin position="472"/>
        <end position="522"/>
    </location>
</feature>
<dbReference type="RefSeq" id="XP_025601645.1">
    <property type="nucleotide sequence ID" value="XM_025744888.1"/>
</dbReference>
<feature type="compositionally biased region" description="Low complexity" evidence="1">
    <location>
        <begin position="13"/>
        <end position="31"/>
    </location>
</feature>
<feature type="compositionally biased region" description="Polar residues" evidence="1">
    <location>
        <begin position="168"/>
        <end position="178"/>
    </location>
</feature>
<dbReference type="AlphaFoldDB" id="A0A316ZKM7"/>
<feature type="region of interest" description="Disordered" evidence="1">
    <location>
        <begin position="1"/>
        <end position="51"/>
    </location>
</feature>
<dbReference type="Proteomes" id="UP000245946">
    <property type="component" value="Unassembled WGS sequence"/>
</dbReference>